<dbReference type="Proteomes" id="UP000694380">
    <property type="component" value="Unplaced"/>
</dbReference>
<dbReference type="PANTHER" id="PTHR46888">
    <property type="entry name" value="ZINC KNUCKLE DOMAINCONTAINING PROTEIN-RELATED"/>
    <property type="match status" value="1"/>
</dbReference>
<dbReference type="PROSITE" id="PS50804">
    <property type="entry name" value="SCAN_BOX"/>
    <property type="match status" value="1"/>
</dbReference>
<dbReference type="SUPFAM" id="SSF57756">
    <property type="entry name" value="Retrovirus zinc finger-like domains"/>
    <property type="match status" value="1"/>
</dbReference>
<evidence type="ECO:0000259" key="2">
    <source>
        <dbReference type="PROSITE" id="PS50804"/>
    </source>
</evidence>
<feature type="compositionally biased region" description="Basic and acidic residues" evidence="1">
    <location>
        <begin position="76"/>
        <end position="88"/>
    </location>
</feature>
<reference evidence="3" key="2">
    <citation type="submission" date="2025-09" db="UniProtKB">
        <authorList>
            <consortium name="Ensembl"/>
        </authorList>
    </citation>
    <scope>IDENTIFICATION</scope>
</reference>
<dbReference type="Ensembl" id="ENSCPBT00000023130.1">
    <property type="protein sequence ID" value="ENSCPBP00000019642.1"/>
    <property type="gene ID" value="ENSCPBG00000014169.1"/>
</dbReference>
<proteinExistence type="predicted"/>
<dbReference type="InterPro" id="IPR036875">
    <property type="entry name" value="Znf_CCHC_sf"/>
</dbReference>
<dbReference type="GO" id="GO:0008270">
    <property type="term" value="F:zinc ion binding"/>
    <property type="evidence" value="ECO:0007669"/>
    <property type="project" value="InterPro"/>
</dbReference>
<feature type="compositionally biased region" description="Basic and acidic residues" evidence="1">
    <location>
        <begin position="131"/>
        <end position="143"/>
    </location>
</feature>
<feature type="region of interest" description="Disordered" evidence="1">
    <location>
        <begin position="76"/>
        <end position="149"/>
    </location>
</feature>
<sequence>MSGDDKTPRSQLYDLIHLARKWLQTEFRSPEEILAVLVIDQYMRGLPPDLRAWVSQNKPSTYEEVVALVERRRTARELTRPVKEEAPRVKLVAPSPKVRVTGPTGGPRWKKREAEGPSEATKSWSTEGEEDRGARLPKPRDQGTPRAPYRCYASGEWGHIAAQCPNCYHDLSQGSS</sequence>
<dbReference type="SUPFAM" id="SSF47353">
    <property type="entry name" value="Retrovirus capsid dimerization domain-like"/>
    <property type="match status" value="1"/>
</dbReference>
<dbReference type="SMART" id="SM00431">
    <property type="entry name" value="SCAN"/>
    <property type="match status" value="1"/>
</dbReference>
<dbReference type="InterPro" id="IPR038269">
    <property type="entry name" value="SCAN_sf"/>
</dbReference>
<evidence type="ECO:0000256" key="1">
    <source>
        <dbReference type="SAM" id="MobiDB-lite"/>
    </source>
</evidence>
<dbReference type="Pfam" id="PF02023">
    <property type="entry name" value="SCAN"/>
    <property type="match status" value="1"/>
</dbReference>
<dbReference type="PANTHER" id="PTHR46888:SF15">
    <property type="entry name" value="ZINC FINGER AND SCAN DOMAIN-CONTAINING PROTEIN 12-LIKE"/>
    <property type="match status" value="1"/>
</dbReference>
<accession>A0A8C3P6N9</accession>
<dbReference type="AlphaFoldDB" id="A0A8C3P6N9"/>
<evidence type="ECO:0000313" key="4">
    <source>
        <dbReference type="Proteomes" id="UP000694380"/>
    </source>
</evidence>
<dbReference type="InterPro" id="IPR003309">
    <property type="entry name" value="SCAN_dom"/>
</dbReference>
<organism evidence="3 4">
    <name type="scientific">Chrysemys picta bellii</name>
    <name type="common">Western painted turtle</name>
    <name type="synonym">Emys bellii</name>
    <dbReference type="NCBI Taxonomy" id="8478"/>
    <lineage>
        <taxon>Eukaryota</taxon>
        <taxon>Metazoa</taxon>
        <taxon>Chordata</taxon>
        <taxon>Craniata</taxon>
        <taxon>Vertebrata</taxon>
        <taxon>Euteleostomi</taxon>
        <taxon>Archelosauria</taxon>
        <taxon>Testudinata</taxon>
        <taxon>Testudines</taxon>
        <taxon>Cryptodira</taxon>
        <taxon>Durocryptodira</taxon>
        <taxon>Testudinoidea</taxon>
        <taxon>Emydidae</taxon>
        <taxon>Chrysemys</taxon>
    </lineage>
</organism>
<dbReference type="GO" id="GO:0003676">
    <property type="term" value="F:nucleic acid binding"/>
    <property type="evidence" value="ECO:0007669"/>
    <property type="project" value="InterPro"/>
</dbReference>
<reference evidence="3" key="1">
    <citation type="submission" date="2025-08" db="UniProtKB">
        <authorList>
            <consortium name="Ensembl"/>
        </authorList>
    </citation>
    <scope>IDENTIFICATION</scope>
</reference>
<dbReference type="Gene3D" id="1.10.4020.10">
    <property type="entry name" value="DNA breaking-rejoining enzymes"/>
    <property type="match status" value="1"/>
</dbReference>
<keyword evidence="4" id="KW-1185">Reference proteome</keyword>
<evidence type="ECO:0000313" key="3">
    <source>
        <dbReference type="Ensembl" id="ENSCPBP00000019642.1"/>
    </source>
</evidence>
<feature type="domain" description="SCAN box" evidence="2">
    <location>
        <begin position="8"/>
        <end position="70"/>
    </location>
</feature>
<protein>
    <recommendedName>
        <fullName evidence="2">SCAN box domain-containing protein</fullName>
    </recommendedName>
</protein>
<name>A0A8C3P6N9_CHRPI</name>
<dbReference type="GeneTree" id="ENSGT01030000234861"/>